<dbReference type="Proteomes" id="UP000427769">
    <property type="component" value="Chromosome"/>
</dbReference>
<keyword evidence="2" id="KW-0813">Transport</keyword>
<evidence type="ECO:0000256" key="5">
    <source>
        <dbReference type="ARBA" id="ARBA00022692"/>
    </source>
</evidence>
<keyword evidence="7 9" id="KW-0472">Membrane</keyword>
<keyword evidence="4" id="KW-0997">Cell inner membrane</keyword>
<evidence type="ECO:0000256" key="2">
    <source>
        <dbReference type="ARBA" id="ARBA00022448"/>
    </source>
</evidence>
<keyword evidence="3" id="KW-1003">Cell membrane</keyword>
<dbReference type="OrthoDB" id="5420906at2"/>
<evidence type="ECO:0000256" key="6">
    <source>
        <dbReference type="ARBA" id="ARBA00022989"/>
    </source>
</evidence>
<evidence type="ECO:0000256" key="1">
    <source>
        <dbReference type="ARBA" id="ARBA00004429"/>
    </source>
</evidence>
<keyword evidence="6 9" id="KW-1133">Transmembrane helix</keyword>
<evidence type="ECO:0000256" key="7">
    <source>
        <dbReference type="ARBA" id="ARBA00023136"/>
    </source>
</evidence>
<dbReference type="RefSeq" id="WP_155303535.1">
    <property type="nucleotide sequence ID" value="NZ_AP021875.1"/>
</dbReference>
<dbReference type="AlphaFoldDB" id="A0A5K7Z0T0"/>
<dbReference type="Pfam" id="PF04290">
    <property type="entry name" value="DctQ"/>
    <property type="match status" value="1"/>
</dbReference>
<keyword evidence="5 9" id="KW-0812">Transmembrane</keyword>
<dbReference type="InterPro" id="IPR055348">
    <property type="entry name" value="DctQ"/>
</dbReference>
<dbReference type="PANTHER" id="PTHR35011:SF4">
    <property type="entry name" value="SLL1102 PROTEIN"/>
    <property type="match status" value="1"/>
</dbReference>
<sequence length="167" mass="18955">MDGISKIIASINTFITEVVSAGILVLLTLLVVYEVIVRYFFDAPTFWSMEVTQYMFCAISMLAGGYCLLRDGHVRVDLFYPNMTPKTQAWVEIVTYSLTVLLCVILIWLGGDEFWRVLSSMKRSDSIAALPLWPVWLMIPLGGLLLLLQVIARYIKNIQVLIEENSK</sequence>
<comment type="similarity">
    <text evidence="8">Belongs to the TRAP transporter small permease family.</text>
</comment>
<keyword evidence="12" id="KW-1185">Reference proteome</keyword>
<evidence type="ECO:0000313" key="11">
    <source>
        <dbReference type="EMBL" id="BBO74508.1"/>
    </source>
</evidence>
<feature type="domain" description="Tripartite ATP-independent periplasmic transporters DctQ component" evidence="10">
    <location>
        <begin position="27"/>
        <end position="158"/>
    </location>
</feature>
<dbReference type="GO" id="GO:0005886">
    <property type="term" value="C:plasma membrane"/>
    <property type="evidence" value="ECO:0007669"/>
    <property type="project" value="UniProtKB-SubCell"/>
</dbReference>
<organism evidence="11 12">
    <name type="scientific">Desulfosarcina widdelii</name>
    <dbReference type="NCBI Taxonomy" id="947919"/>
    <lineage>
        <taxon>Bacteria</taxon>
        <taxon>Pseudomonadati</taxon>
        <taxon>Thermodesulfobacteriota</taxon>
        <taxon>Desulfobacteria</taxon>
        <taxon>Desulfobacterales</taxon>
        <taxon>Desulfosarcinaceae</taxon>
        <taxon>Desulfosarcina</taxon>
    </lineage>
</organism>
<feature type="transmembrane region" description="Helical" evidence="9">
    <location>
        <begin position="51"/>
        <end position="69"/>
    </location>
</feature>
<name>A0A5K7Z0T0_9BACT</name>
<evidence type="ECO:0000259" key="10">
    <source>
        <dbReference type="Pfam" id="PF04290"/>
    </source>
</evidence>
<evidence type="ECO:0000256" key="4">
    <source>
        <dbReference type="ARBA" id="ARBA00022519"/>
    </source>
</evidence>
<comment type="subcellular location">
    <subcellularLocation>
        <location evidence="1">Cell inner membrane</location>
        <topology evidence="1">Multi-pass membrane protein</topology>
    </subcellularLocation>
</comment>
<proteinExistence type="inferred from homology"/>
<feature type="transmembrane region" description="Helical" evidence="9">
    <location>
        <begin position="130"/>
        <end position="152"/>
    </location>
</feature>
<evidence type="ECO:0000313" key="12">
    <source>
        <dbReference type="Proteomes" id="UP000427769"/>
    </source>
</evidence>
<feature type="transmembrane region" description="Helical" evidence="9">
    <location>
        <begin position="89"/>
        <end position="110"/>
    </location>
</feature>
<evidence type="ECO:0000256" key="3">
    <source>
        <dbReference type="ARBA" id="ARBA00022475"/>
    </source>
</evidence>
<reference evidence="11 12" key="1">
    <citation type="submission" date="2019-11" db="EMBL/GenBank/DDBJ databases">
        <title>Comparative genomics of hydrocarbon-degrading Desulfosarcina strains.</title>
        <authorList>
            <person name="Watanabe M."/>
            <person name="Kojima H."/>
            <person name="Fukui M."/>
        </authorList>
    </citation>
    <scope>NUCLEOTIDE SEQUENCE [LARGE SCALE GENOMIC DNA]</scope>
    <source>
        <strain evidence="11 12">PP31</strain>
    </source>
</reference>
<dbReference type="InterPro" id="IPR007387">
    <property type="entry name" value="TRAP_DctQ"/>
</dbReference>
<dbReference type="EMBL" id="AP021875">
    <property type="protein sequence ID" value="BBO74508.1"/>
    <property type="molecule type" value="Genomic_DNA"/>
</dbReference>
<protein>
    <recommendedName>
        <fullName evidence="10">Tripartite ATP-independent periplasmic transporters DctQ component domain-containing protein</fullName>
    </recommendedName>
</protein>
<dbReference type="KEGG" id="dwd:DSCW_19250"/>
<gene>
    <name evidence="11" type="ORF">DSCW_19250</name>
</gene>
<feature type="transmembrane region" description="Helical" evidence="9">
    <location>
        <begin position="7"/>
        <end position="31"/>
    </location>
</feature>
<dbReference type="PANTHER" id="PTHR35011">
    <property type="entry name" value="2,3-DIKETO-L-GULONATE TRAP TRANSPORTER SMALL PERMEASE PROTEIN YIAM"/>
    <property type="match status" value="1"/>
</dbReference>
<evidence type="ECO:0000256" key="8">
    <source>
        <dbReference type="ARBA" id="ARBA00038436"/>
    </source>
</evidence>
<evidence type="ECO:0000256" key="9">
    <source>
        <dbReference type="SAM" id="Phobius"/>
    </source>
</evidence>
<accession>A0A5K7Z0T0</accession>